<organism evidence="1">
    <name type="scientific">Cacopsylla melanoneura</name>
    <dbReference type="NCBI Taxonomy" id="428564"/>
    <lineage>
        <taxon>Eukaryota</taxon>
        <taxon>Metazoa</taxon>
        <taxon>Ecdysozoa</taxon>
        <taxon>Arthropoda</taxon>
        <taxon>Hexapoda</taxon>
        <taxon>Insecta</taxon>
        <taxon>Pterygota</taxon>
        <taxon>Neoptera</taxon>
        <taxon>Paraneoptera</taxon>
        <taxon>Hemiptera</taxon>
        <taxon>Sternorrhyncha</taxon>
        <taxon>Psylloidea</taxon>
        <taxon>Psyllidae</taxon>
        <taxon>Psyllinae</taxon>
        <taxon>Cacopsylla</taxon>
    </lineage>
</organism>
<reference evidence="1" key="1">
    <citation type="submission" date="2021-05" db="EMBL/GenBank/DDBJ databases">
        <authorList>
            <person name="Alioto T."/>
            <person name="Alioto T."/>
            <person name="Gomez Garrido J."/>
        </authorList>
    </citation>
    <scope>NUCLEOTIDE SEQUENCE</scope>
</reference>
<dbReference type="EMBL" id="HBUF01244729">
    <property type="protein sequence ID" value="CAG6678081.1"/>
    <property type="molecule type" value="Transcribed_RNA"/>
</dbReference>
<dbReference type="EMBL" id="HBUF01244730">
    <property type="protein sequence ID" value="CAG6678085.1"/>
    <property type="molecule type" value="Transcribed_RNA"/>
</dbReference>
<proteinExistence type="predicted"/>
<evidence type="ECO:0000313" key="1">
    <source>
        <dbReference type="EMBL" id="CAG6678085.1"/>
    </source>
</evidence>
<accession>A0A8D8SXZ7</accession>
<sequence length="108" mass="12770">MNINTEPLSGECLVYPRKDKVPTLLTTWSVVWRLHLTIKYLMIFIQSVSMRMLSSQCLQHKYLTRQYDRYQSAILIVMYHQRNMCAIWPDMNTGWGSSIPRVKDQVTT</sequence>
<name>A0A8D8SXZ7_9HEMI</name>
<dbReference type="EMBL" id="HBUF01244731">
    <property type="protein sequence ID" value="CAG6678089.1"/>
    <property type="molecule type" value="Transcribed_RNA"/>
</dbReference>
<dbReference type="AlphaFoldDB" id="A0A8D8SXZ7"/>
<protein>
    <submittedName>
        <fullName evidence="1">Uncharacterized protein</fullName>
    </submittedName>
</protein>